<evidence type="ECO:0000256" key="10">
    <source>
        <dbReference type="ARBA" id="ARBA00048782"/>
    </source>
</evidence>
<dbReference type="NCBIfam" id="TIGR00357">
    <property type="entry name" value="peptide-methionine (R)-S-oxide reductase MsrB"/>
    <property type="match status" value="1"/>
</dbReference>
<comment type="similarity">
    <text evidence="12">Belongs to the MsrA Met sulfoxide reductase family.</text>
</comment>
<dbReference type="EC" id="1.8.4.11" evidence="12"/>
<dbReference type="InterPro" id="IPR002569">
    <property type="entry name" value="Met_Sox_Rdtase_MsrA_dom"/>
</dbReference>
<dbReference type="InterPro" id="IPR028427">
    <property type="entry name" value="Met_Sox_Rdtase_MsrB"/>
</dbReference>
<dbReference type="InterPro" id="IPR036509">
    <property type="entry name" value="Met_Sox_Rdtase_MsrA_sf"/>
</dbReference>
<dbReference type="NCBIfam" id="TIGR00401">
    <property type="entry name" value="msrA"/>
    <property type="match status" value="1"/>
</dbReference>
<feature type="active site" evidence="12">
    <location>
        <position position="14"/>
    </location>
</feature>
<dbReference type="GO" id="GO:0008113">
    <property type="term" value="F:peptide-methionine (S)-S-oxide reductase activity"/>
    <property type="evidence" value="ECO:0007669"/>
    <property type="project" value="UniProtKB-UniRule"/>
</dbReference>
<dbReference type="FunFam" id="2.170.150.20:FF:000001">
    <property type="entry name" value="Peptide methionine sulfoxide reductase MsrB"/>
    <property type="match status" value="1"/>
</dbReference>
<dbReference type="SUPFAM" id="SSF55068">
    <property type="entry name" value="Peptide methionine sulfoxide reductase"/>
    <property type="match status" value="1"/>
</dbReference>
<protein>
    <recommendedName>
        <fullName evidence="11 12">Multifunctional fusion protein</fullName>
    </recommendedName>
    <domain>
        <recommendedName>
            <fullName evidence="12">Peptide methionine sulfoxide reductase MsrA</fullName>
            <shortName evidence="12">Protein-methionine-S-oxide reductase</shortName>
            <ecNumber evidence="12">1.8.4.11</ecNumber>
        </recommendedName>
        <alternativeName>
            <fullName evidence="12">Peptide-methionine (S)-S-oxide reductase</fullName>
            <shortName evidence="12">Peptide Met(O) reductase</shortName>
        </alternativeName>
    </domain>
    <domain>
        <recommendedName>
            <fullName evidence="11">Peptide methionine sulfoxide reductase MsrB</fullName>
            <ecNumber evidence="11">1.8.4.12</ecNumber>
        </recommendedName>
        <alternativeName>
            <fullName evidence="11">Peptide-methionine (R)-S-oxide reductase</fullName>
        </alternativeName>
    </domain>
</protein>
<evidence type="ECO:0000256" key="12">
    <source>
        <dbReference type="HAMAP-Rule" id="MF_01401"/>
    </source>
</evidence>
<feature type="binding site" evidence="11">
    <location>
        <position position="201"/>
    </location>
    <ligand>
        <name>Zn(2+)</name>
        <dbReference type="ChEBI" id="CHEBI:29105"/>
    </ligand>
</feature>
<evidence type="ECO:0000256" key="6">
    <source>
        <dbReference type="ARBA" id="ARBA00023002"/>
    </source>
</evidence>
<accession>A0A1F4XHQ6</accession>
<dbReference type="Pfam" id="PF01625">
    <property type="entry name" value="PMSR"/>
    <property type="match status" value="1"/>
</dbReference>
<dbReference type="EMBL" id="MEWS01000047">
    <property type="protein sequence ID" value="OGC81245.1"/>
    <property type="molecule type" value="Genomic_DNA"/>
</dbReference>
<feature type="binding site" evidence="11">
    <location>
        <position position="250"/>
    </location>
    <ligand>
        <name>Zn(2+)</name>
        <dbReference type="ChEBI" id="CHEBI:29105"/>
    </ligand>
</feature>
<comment type="cofactor">
    <cofactor evidence="11">
        <name>Zn(2+)</name>
        <dbReference type="ChEBI" id="CHEBI:29105"/>
    </cofactor>
    <text evidence="11">Binds 1 zinc ion per subunit. The zinc ion is important for the structural integrity of the protein.</text>
</comment>
<name>A0A1F4XHQ6_9BACT</name>
<keyword evidence="5 11" id="KW-0862">Zinc</keyword>
<evidence type="ECO:0000256" key="3">
    <source>
        <dbReference type="ARBA" id="ARBA00011017"/>
    </source>
</evidence>
<sequence length="286" mass="32363">MIQKSKKAVLAGGCFWGMEELFRQQQGVISTEVGYTGGKNENPTYQNHPGHAEALAITYDPSSISYQQLLDFFFRLHDPTSLNKQGNDVGSSYRSAIFYQDETEKEQAEKFIKLVNKSGRWKTPVVTTLDPLTTFYKAEDYHQDYLRKNPGGYTCHFIRPFGSYLAEQLTPEQYYVTREKGTELPFSGEYNVTKEKGIYKCVACGNELFSSDTKYDSGSGWPSFYAPMAEENVEMRSDTSEGMERTEVLCRKCGAHLGHVFADGPKPTGKRFCINSVALKLNKQKD</sequence>
<evidence type="ECO:0000313" key="15">
    <source>
        <dbReference type="Proteomes" id="UP000177521"/>
    </source>
</evidence>
<evidence type="ECO:0000259" key="13">
    <source>
        <dbReference type="PROSITE" id="PS51790"/>
    </source>
</evidence>
<dbReference type="EC" id="1.8.4.12" evidence="11"/>
<dbReference type="Pfam" id="PF01641">
    <property type="entry name" value="SelR"/>
    <property type="match status" value="1"/>
</dbReference>
<evidence type="ECO:0000256" key="8">
    <source>
        <dbReference type="ARBA" id="ARBA00047806"/>
    </source>
</evidence>
<dbReference type="HAMAP" id="MF_01401">
    <property type="entry name" value="MsrA"/>
    <property type="match status" value="1"/>
</dbReference>
<dbReference type="GO" id="GO:0008270">
    <property type="term" value="F:zinc ion binding"/>
    <property type="evidence" value="ECO:0007669"/>
    <property type="project" value="UniProtKB-UniRule"/>
</dbReference>
<dbReference type="GO" id="GO:0030091">
    <property type="term" value="P:protein repair"/>
    <property type="evidence" value="ECO:0007669"/>
    <property type="project" value="InterPro"/>
</dbReference>
<dbReference type="Gene3D" id="3.30.1060.10">
    <property type="entry name" value="Peptide methionine sulphoxide reductase MsrA"/>
    <property type="match status" value="1"/>
</dbReference>
<evidence type="ECO:0000256" key="1">
    <source>
        <dbReference type="ARBA" id="ARBA00007174"/>
    </source>
</evidence>
<comment type="function">
    <text evidence="12">Has an important function as a repair enzyme for proteins that have been inactivated by oxidation. Catalyzes the reversible oxidation-reduction of methionine sulfoxide in proteins to methionine.</text>
</comment>
<organism evidence="14 15">
    <name type="scientific">Candidatus Abawacabacteria bacterium RIFCSPHIGHO2_01_FULL_46_8</name>
    <dbReference type="NCBI Taxonomy" id="1817815"/>
    <lineage>
        <taxon>Bacteria</taxon>
        <taxon>Candidatus Abawacaibacteriota</taxon>
    </lineage>
</organism>
<dbReference type="InterPro" id="IPR002579">
    <property type="entry name" value="Met_Sox_Rdtase_MsrB_dom"/>
</dbReference>
<evidence type="ECO:0000256" key="7">
    <source>
        <dbReference type="ARBA" id="ARBA00023268"/>
    </source>
</evidence>
<feature type="binding site" evidence="11">
    <location>
        <position position="253"/>
    </location>
    <ligand>
        <name>Zn(2+)</name>
        <dbReference type="ChEBI" id="CHEBI:29105"/>
    </ligand>
</feature>
<keyword evidence="7" id="KW-0511">Multifunctional enzyme</keyword>
<keyword evidence="6 11" id="KW-0560">Oxidoreductase</keyword>
<comment type="caution">
    <text evidence="14">The sequence shown here is derived from an EMBL/GenBank/DDBJ whole genome shotgun (WGS) entry which is preliminary data.</text>
</comment>
<comment type="catalytic activity">
    <reaction evidence="8 12">
        <text>L-methionyl-[protein] + [thioredoxin]-disulfide + H2O = L-methionyl-(S)-S-oxide-[protein] + [thioredoxin]-dithiol</text>
        <dbReference type="Rhea" id="RHEA:14217"/>
        <dbReference type="Rhea" id="RHEA-COMP:10698"/>
        <dbReference type="Rhea" id="RHEA-COMP:10700"/>
        <dbReference type="Rhea" id="RHEA-COMP:12313"/>
        <dbReference type="Rhea" id="RHEA-COMP:12315"/>
        <dbReference type="ChEBI" id="CHEBI:15377"/>
        <dbReference type="ChEBI" id="CHEBI:16044"/>
        <dbReference type="ChEBI" id="CHEBI:29950"/>
        <dbReference type="ChEBI" id="CHEBI:44120"/>
        <dbReference type="ChEBI" id="CHEBI:50058"/>
        <dbReference type="EC" id="1.8.4.11"/>
    </reaction>
</comment>
<comment type="catalytic activity">
    <reaction evidence="10 12">
        <text>[thioredoxin]-disulfide + L-methionine + H2O = L-methionine (S)-S-oxide + [thioredoxin]-dithiol</text>
        <dbReference type="Rhea" id="RHEA:19993"/>
        <dbReference type="Rhea" id="RHEA-COMP:10698"/>
        <dbReference type="Rhea" id="RHEA-COMP:10700"/>
        <dbReference type="ChEBI" id="CHEBI:15377"/>
        <dbReference type="ChEBI" id="CHEBI:29950"/>
        <dbReference type="ChEBI" id="CHEBI:50058"/>
        <dbReference type="ChEBI" id="CHEBI:57844"/>
        <dbReference type="ChEBI" id="CHEBI:58772"/>
        <dbReference type="EC" id="1.8.4.11"/>
    </reaction>
</comment>
<dbReference type="SUPFAM" id="SSF51316">
    <property type="entry name" value="Mss4-like"/>
    <property type="match status" value="1"/>
</dbReference>
<keyword evidence="4 11" id="KW-0479">Metal-binding</keyword>
<dbReference type="InterPro" id="IPR011057">
    <property type="entry name" value="Mss4-like_sf"/>
</dbReference>
<evidence type="ECO:0000256" key="4">
    <source>
        <dbReference type="ARBA" id="ARBA00022723"/>
    </source>
</evidence>
<feature type="domain" description="MsrB" evidence="13">
    <location>
        <begin position="162"/>
        <end position="284"/>
    </location>
</feature>
<reference evidence="14 15" key="1">
    <citation type="journal article" date="2016" name="Nat. Commun.">
        <title>Thousands of microbial genomes shed light on interconnected biogeochemical processes in an aquifer system.</title>
        <authorList>
            <person name="Anantharaman K."/>
            <person name="Brown C.T."/>
            <person name="Hug L.A."/>
            <person name="Sharon I."/>
            <person name="Castelle C.J."/>
            <person name="Probst A.J."/>
            <person name="Thomas B.C."/>
            <person name="Singh A."/>
            <person name="Wilkins M.J."/>
            <person name="Karaoz U."/>
            <person name="Brodie E.L."/>
            <person name="Williams K.H."/>
            <person name="Hubbard S.S."/>
            <person name="Banfield J.F."/>
        </authorList>
    </citation>
    <scope>NUCLEOTIDE SEQUENCE [LARGE SCALE GENOMIC DNA]</scope>
</reference>
<dbReference type="HAMAP" id="MF_01400">
    <property type="entry name" value="MsrB"/>
    <property type="match status" value="1"/>
</dbReference>
<proteinExistence type="inferred from homology"/>
<comment type="similarity">
    <text evidence="3">In the N-terminal section; belongs to the MsrA Met sulfoxide reductase family.</text>
</comment>
<comment type="similarity">
    <text evidence="2">In the C-terminal section; belongs to the MsrB Met sulfoxide reductase family.</text>
</comment>
<gene>
    <name evidence="12" type="primary">msrA</name>
    <name evidence="11" type="synonym">msrB</name>
    <name evidence="14" type="ORF">A2788_02335</name>
</gene>
<feature type="active site" description="Nucleophile" evidence="11">
    <location>
        <position position="273"/>
    </location>
</feature>
<comment type="catalytic activity">
    <reaction evidence="9 11">
        <text>L-methionyl-[protein] + [thioredoxin]-disulfide + H2O = L-methionyl-(R)-S-oxide-[protein] + [thioredoxin]-dithiol</text>
        <dbReference type="Rhea" id="RHEA:24164"/>
        <dbReference type="Rhea" id="RHEA-COMP:10698"/>
        <dbReference type="Rhea" id="RHEA-COMP:10700"/>
        <dbReference type="Rhea" id="RHEA-COMP:12313"/>
        <dbReference type="Rhea" id="RHEA-COMP:12314"/>
        <dbReference type="ChEBI" id="CHEBI:15377"/>
        <dbReference type="ChEBI" id="CHEBI:16044"/>
        <dbReference type="ChEBI" id="CHEBI:29950"/>
        <dbReference type="ChEBI" id="CHEBI:45764"/>
        <dbReference type="ChEBI" id="CHEBI:50058"/>
        <dbReference type="EC" id="1.8.4.12"/>
    </reaction>
</comment>
<dbReference type="PANTHER" id="PTHR10173:SF52">
    <property type="entry name" value="METHIONINE-R-SULFOXIDE REDUCTASE B1"/>
    <property type="match status" value="1"/>
</dbReference>
<dbReference type="GO" id="GO:0033744">
    <property type="term" value="F:L-methionine:thioredoxin-disulfide S-oxidoreductase activity"/>
    <property type="evidence" value="ECO:0007669"/>
    <property type="project" value="RHEA"/>
</dbReference>
<dbReference type="GO" id="GO:0006979">
    <property type="term" value="P:response to oxidative stress"/>
    <property type="evidence" value="ECO:0007669"/>
    <property type="project" value="InterPro"/>
</dbReference>
<evidence type="ECO:0000256" key="2">
    <source>
        <dbReference type="ARBA" id="ARBA00008076"/>
    </source>
</evidence>
<dbReference type="Gene3D" id="2.170.150.20">
    <property type="entry name" value="Peptide methionine sulfoxide reductase"/>
    <property type="match status" value="1"/>
</dbReference>
<dbReference type="PANTHER" id="PTHR10173">
    <property type="entry name" value="METHIONINE SULFOXIDE REDUCTASE"/>
    <property type="match status" value="1"/>
</dbReference>
<dbReference type="AlphaFoldDB" id="A0A1F4XHQ6"/>
<dbReference type="GO" id="GO:0005737">
    <property type="term" value="C:cytoplasm"/>
    <property type="evidence" value="ECO:0007669"/>
    <property type="project" value="TreeGrafter"/>
</dbReference>
<dbReference type="GO" id="GO:0033743">
    <property type="term" value="F:peptide-methionine (R)-S-oxide reductase activity"/>
    <property type="evidence" value="ECO:0007669"/>
    <property type="project" value="UniProtKB-UniRule"/>
</dbReference>
<evidence type="ECO:0000256" key="9">
    <source>
        <dbReference type="ARBA" id="ARBA00048488"/>
    </source>
</evidence>
<evidence type="ECO:0000256" key="5">
    <source>
        <dbReference type="ARBA" id="ARBA00022833"/>
    </source>
</evidence>
<evidence type="ECO:0000313" key="14">
    <source>
        <dbReference type="EMBL" id="OGC81245.1"/>
    </source>
</evidence>
<feature type="binding site" evidence="11">
    <location>
        <position position="204"/>
    </location>
    <ligand>
        <name>Zn(2+)</name>
        <dbReference type="ChEBI" id="CHEBI:29105"/>
    </ligand>
</feature>
<dbReference type="Proteomes" id="UP000177521">
    <property type="component" value="Unassembled WGS sequence"/>
</dbReference>
<dbReference type="PROSITE" id="PS51790">
    <property type="entry name" value="MSRB"/>
    <property type="match status" value="1"/>
</dbReference>
<comment type="similarity">
    <text evidence="1 11">Belongs to the MsrB Met sulfoxide reductase family.</text>
</comment>
<evidence type="ECO:0000256" key="11">
    <source>
        <dbReference type="HAMAP-Rule" id="MF_01400"/>
    </source>
</evidence>